<keyword evidence="1" id="KW-0812">Transmembrane</keyword>
<feature type="transmembrane region" description="Helical" evidence="1">
    <location>
        <begin position="20"/>
        <end position="41"/>
    </location>
</feature>
<proteinExistence type="predicted"/>
<feature type="transmembrane region" description="Helical" evidence="1">
    <location>
        <begin position="50"/>
        <end position="69"/>
    </location>
</feature>
<keyword evidence="1" id="KW-0472">Membrane</keyword>
<feature type="transmembrane region" description="Helical" evidence="1">
    <location>
        <begin position="328"/>
        <end position="354"/>
    </location>
</feature>
<reference evidence="2" key="1">
    <citation type="submission" date="2016-05" db="EMBL/GenBank/DDBJ databases">
        <authorList>
            <person name="Cock P.J.A."/>
            <person name="Cock P.J.A."/>
        </authorList>
    </citation>
    <scope>NUCLEOTIDE SEQUENCE</scope>
    <source>
        <strain evidence="2">PWN146_assembly</strain>
    </source>
</reference>
<accession>A0A1C3HBD2</accession>
<feature type="transmembrane region" description="Helical" evidence="1">
    <location>
        <begin position="198"/>
        <end position="224"/>
    </location>
</feature>
<organism evidence="2">
    <name type="scientific">Serratia marcescens</name>
    <dbReference type="NCBI Taxonomy" id="615"/>
    <lineage>
        <taxon>Bacteria</taxon>
        <taxon>Pseudomonadati</taxon>
        <taxon>Pseudomonadota</taxon>
        <taxon>Gammaproteobacteria</taxon>
        <taxon>Enterobacterales</taxon>
        <taxon>Yersiniaceae</taxon>
        <taxon>Serratia</taxon>
    </lineage>
</organism>
<feature type="transmembrane region" description="Helical" evidence="1">
    <location>
        <begin position="109"/>
        <end position="127"/>
    </location>
</feature>
<keyword evidence="1" id="KW-1133">Transmembrane helix</keyword>
<evidence type="ECO:0000256" key="1">
    <source>
        <dbReference type="SAM" id="Phobius"/>
    </source>
</evidence>
<protein>
    <submittedName>
        <fullName evidence="2">Uncharacterized protein</fullName>
    </submittedName>
</protein>
<sequence length="428" mass="49045">MFTFSGVMSLIAVKYDNMLLRIWKEGLIIALFCVSLAMLIFRREVPLKKITVFFILFLPFIAIYFLLSININPLLVAYQIKNDVVPFLFVFSLFLFLRTDEGKINFYHKLIRLIIITALINSFFIYIESFFSDVFMSYLNIEDLNNEGGKSGVRLDNSLWGLRAMGTMTSFINSGTLTFFGIVCVLESRQFKFTTKVLFLSILTSAMILTTYKSTMIALVFYFATKFVYSVFKRVKGAKLIYPISGFLIFCLLAFTFNSMSIYNLLSTGAYKEVAYNSIYNRVIQHEDIINEMESKNGFYTGVGVGTNGTMGPDQKLKVSSKPLDSTYIYIMSNYGFIGVIIYILVLMSVFIYLSTFNRRFDNIALVMVFYTFSIEFFINNIFANFPCNIIFYSAVFMSMTLKKNGPGNIVLPQNRQSPARQNFVAND</sequence>
<feature type="transmembrane region" description="Helical" evidence="1">
    <location>
        <begin position="75"/>
        <end position="97"/>
    </location>
</feature>
<feature type="transmembrane region" description="Helical" evidence="1">
    <location>
        <begin position="244"/>
        <end position="266"/>
    </location>
</feature>
<name>A0A1C3HBD2_SERMA</name>
<evidence type="ECO:0000313" key="2">
    <source>
        <dbReference type="EMBL" id="SAY42355.1"/>
    </source>
</evidence>
<dbReference type="EMBL" id="LT575490">
    <property type="protein sequence ID" value="SAY42355.1"/>
    <property type="molecule type" value="Genomic_DNA"/>
</dbReference>
<feature type="transmembrane region" description="Helical" evidence="1">
    <location>
        <begin position="366"/>
        <end position="396"/>
    </location>
</feature>
<dbReference type="AlphaFoldDB" id="A0A1C3HBD2"/>
<gene>
    <name evidence="2" type="ORF">PWN146_01033</name>
</gene>
<feature type="transmembrane region" description="Helical" evidence="1">
    <location>
        <begin position="164"/>
        <end position="186"/>
    </location>
</feature>